<dbReference type="InterPro" id="IPR036390">
    <property type="entry name" value="WH_DNA-bd_sf"/>
</dbReference>
<name>A0A7S9LQB9_9RHOB</name>
<dbReference type="SUPFAM" id="SSF46785">
    <property type="entry name" value="Winged helix' DNA-binding domain"/>
    <property type="match status" value="1"/>
</dbReference>
<dbReference type="Gene3D" id="1.20.120.530">
    <property type="entry name" value="GntR ligand-binding domain-like"/>
    <property type="match status" value="1"/>
</dbReference>
<dbReference type="EMBL" id="CP064942">
    <property type="protein sequence ID" value="QPH53356.1"/>
    <property type="molecule type" value="Genomic_DNA"/>
</dbReference>
<dbReference type="RefSeq" id="WP_196102566.1">
    <property type="nucleotide sequence ID" value="NZ_CP064942.1"/>
</dbReference>
<gene>
    <name evidence="5" type="ORF">I0K15_16425</name>
</gene>
<reference evidence="5 6" key="1">
    <citation type="submission" date="2020-11" db="EMBL/GenBank/DDBJ databases">
        <title>Description of Pontivivens ytuae sp. nov. isolated from deep sea sediment of Mariana Trench.</title>
        <authorList>
            <person name="Wang Z."/>
            <person name="Sun Q.-L."/>
            <person name="Xu X.-D."/>
            <person name="Tang Y.-Z."/>
            <person name="Zhang J."/>
        </authorList>
    </citation>
    <scope>NUCLEOTIDE SEQUENCE [LARGE SCALE GENOMIC DNA]</scope>
    <source>
        <strain evidence="5 6">MT2928</strain>
    </source>
</reference>
<dbReference type="PANTHER" id="PTHR43537">
    <property type="entry name" value="TRANSCRIPTIONAL REGULATOR, GNTR FAMILY"/>
    <property type="match status" value="1"/>
</dbReference>
<dbReference type="CDD" id="cd07377">
    <property type="entry name" value="WHTH_GntR"/>
    <property type="match status" value="1"/>
</dbReference>
<dbReference type="AlphaFoldDB" id="A0A7S9LQB9"/>
<dbReference type="InterPro" id="IPR011711">
    <property type="entry name" value="GntR_C"/>
</dbReference>
<sequence>MNDKPRKLTANEAFEKIRDKILTGRIKPGDRLNEGELASELGLSRTPVREAIRRLESDGLVVHEPHRGVTVNQLDNQAVSELYTIREVLEATAAALAAQHASEMEIAALSDLLARQKPNDANPAEASRLNRIFHRAICDGAHNRYLNRTLDGLAQSMALLGRTTLSVPGRQAEAIEEHTAILDAIARRDAAAAEAAARKHIRSAHKARLTILYYDAG</sequence>
<evidence type="ECO:0000313" key="6">
    <source>
        <dbReference type="Proteomes" id="UP000594800"/>
    </source>
</evidence>
<dbReference type="GO" id="GO:0003700">
    <property type="term" value="F:DNA-binding transcription factor activity"/>
    <property type="evidence" value="ECO:0007669"/>
    <property type="project" value="InterPro"/>
</dbReference>
<dbReference type="Gene3D" id="1.10.10.10">
    <property type="entry name" value="Winged helix-like DNA-binding domain superfamily/Winged helix DNA-binding domain"/>
    <property type="match status" value="1"/>
</dbReference>
<accession>A0A7S9LQB9</accession>
<dbReference type="Proteomes" id="UP000594800">
    <property type="component" value="Chromosome"/>
</dbReference>
<dbReference type="Pfam" id="PF07729">
    <property type="entry name" value="FCD"/>
    <property type="match status" value="1"/>
</dbReference>
<dbReference type="KEGG" id="poz:I0K15_16425"/>
<evidence type="ECO:0000256" key="2">
    <source>
        <dbReference type="ARBA" id="ARBA00023125"/>
    </source>
</evidence>
<dbReference type="PANTHER" id="PTHR43537:SF24">
    <property type="entry name" value="GLUCONATE OPERON TRANSCRIPTIONAL REPRESSOR"/>
    <property type="match status" value="1"/>
</dbReference>
<protein>
    <submittedName>
        <fullName evidence="5">GntR family transcriptional regulator</fullName>
    </submittedName>
</protein>
<dbReference type="PRINTS" id="PR00035">
    <property type="entry name" value="HTHGNTR"/>
</dbReference>
<dbReference type="InterPro" id="IPR036388">
    <property type="entry name" value="WH-like_DNA-bd_sf"/>
</dbReference>
<evidence type="ECO:0000256" key="1">
    <source>
        <dbReference type="ARBA" id="ARBA00023015"/>
    </source>
</evidence>
<dbReference type="InterPro" id="IPR008920">
    <property type="entry name" value="TF_FadR/GntR_C"/>
</dbReference>
<keyword evidence="2" id="KW-0238">DNA-binding</keyword>
<keyword evidence="3" id="KW-0804">Transcription</keyword>
<dbReference type="Pfam" id="PF00392">
    <property type="entry name" value="GntR"/>
    <property type="match status" value="1"/>
</dbReference>
<dbReference type="GO" id="GO:0043565">
    <property type="term" value="F:sequence-specific DNA binding"/>
    <property type="evidence" value="ECO:0007669"/>
    <property type="project" value="InterPro"/>
</dbReference>
<dbReference type="SMART" id="SM00895">
    <property type="entry name" value="FCD"/>
    <property type="match status" value="1"/>
</dbReference>
<feature type="domain" description="HTH gntR-type" evidence="4">
    <location>
        <begin position="7"/>
        <end position="74"/>
    </location>
</feature>
<organism evidence="5 6">
    <name type="scientific">Pontivivens ytuae</name>
    <dbReference type="NCBI Taxonomy" id="2789856"/>
    <lineage>
        <taxon>Bacteria</taxon>
        <taxon>Pseudomonadati</taxon>
        <taxon>Pseudomonadota</taxon>
        <taxon>Alphaproteobacteria</taxon>
        <taxon>Rhodobacterales</taxon>
        <taxon>Paracoccaceae</taxon>
        <taxon>Pontivivens</taxon>
    </lineage>
</organism>
<keyword evidence="6" id="KW-1185">Reference proteome</keyword>
<evidence type="ECO:0000256" key="3">
    <source>
        <dbReference type="ARBA" id="ARBA00023163"/>
    </source>
</evidence>
<dbReference type="PROSITE" id="PS50949">
    <property type="entry name" value="HTH_GNTR"/>
    <property type="match status" value="1"/>
</dbReference>
<evidence type="ECO:0000259" key="4">
    <source>
        <dbReference type="PROSITE" id="PS50949"/>
    </source>
</evidence>
<evidence type="ECO:0000313" key="5">
    <source>
        <dbReference type="EMBL" id="QPH53356.1"/>
    </source>
</evidence>
<dbReference type="InterPro" id="IPR000485">
    <property type="entry name" value="AsnC-type_HTH_dom"/>
</dbReference>
<keyword evidence="1" id="KW-0805">Transcription regulation</keyword>
<dbReference type="SMART" id="SM00345">
    <property type="entry name" value="HTH_GNTR"/>
    <property type="match status" value="1"/>
</dbReference>
<dbReference type="PRINTS" id="PR00033">
    <property type="entry name" value="HTHASNC"/>
</dbReference>
<dbReference type="InterPro" id="IPR000524">
    <property type="entry name" value="Tscrpt_reg_HTH_GntR"/>
</dbReference>
<dbReference type="SUPFAM" id="SSF48008">
    <property type="entry name" value="GntR ligand-binding domain-like"/>
    <property type="match status" value="1"/>
</dbReference>
<proteinExistence type="predicted"/>